<dbReference type="EMBL" id="CACRXK020005635">
    <property type="protein sequence ID" value="CAB4006888.1"/>
    <property type="molecule type" value="Genomic_DNA"/>
</dbReference>
<dbReference type="AlphaFoldDB" id="A0A7D9EGM9"/>
<keyword evidence="3" id="KW-1185">Reference proteome</keyword>
<comment type="caution">
    <text evidence="2">The sequence shown here is derived from an EMBL/GenBank/DDBJ whole genome shotgun (WGS) entry which is preliminary data.</text>
</comment>
<protein>
    <submittedName>
        <fullName evidence="2">Schlafen family member 13-like</fullName>
    </submittedName>
</protein>
<dbReference type="Proteomes" id="UP001152795">
    <property type="component" value="Unassembled WGS sequence"/>
</dbReference>
<gene>
    <name evidence="2" type="ORF">PACLA_8A041011</name>
</gene>
<dbReference type="Pfam" id="PF04326">
    <property type="entry name" value="SLFN_AlbA_2"/>
    <property type="match status" value="1"/>
</dbReference>
<dbReference type="OrthoDB" id="6052143at2759"/>
<sequence length="687" mass="79252">MEAGDYLEVSVALEQMNKSMNKVYWTSKCEEIVKGVCALLNSFGGKLFINIENQDVVDFENILDKVIKAIEQRLKHFMSLWWLNKLVKMPKIQNKQYVYEISNSDKVFTMKYHLYLPTTKQVEEISPCDHEALEKIIKGVSFSSEGVQNHLSSVNEFIFGKSISLTESGSIQFKYLLNEKSKKTTIADRIINKTNKLIITISAFANQSGGHVLYGISNESIVRGQVLEGKDKSEVEAKVTKEINKMIWQKAIERGKHWNIEFIPVKDDKNNEKASLFIIKISVEALPGGVFVQQPESYHIGFDKAVKLMSFEDWRSRIIFGVRPVPGQLSRIKWSSATSQRKYFTVIFRLNELQNDANYDMFNKFAKSIKKQHVGTATELFVMIVESVVAYKRGMMKTAEKIVAKIEATLKNRPNIDEHKILEFRMLYAKSAIARAKGDYTSSYKYAKEGQQLADQIQPGVLTAWFFNHVAIVEKFLSLQQQLQGEENVELEKSALNHYSKALQYAKASSVEQEFTRMIADLEQRIHIFRAITILGNFAKGTNLSEVTASNIKAALSDLRAYKDLVLEGFLPSNYRRTYCIFAKCDLRLAQWYQQQLNQRQQQQQQQQMEQQQQQQQQMDQQQEQQIYKTPQLLKDAYDKALKAKKLSKQCDFEELTMYANCRLGKITEMMVKLNFVSTLSKRRSKF</sequence>
<dbReference type="InterPro" id="IPR007421">
    <property type="entry name" value="Schlafen_AlbA_2_dom"/>
</dbReference>
<proteinExistence type="predicted"/>
<evidence type="ECO:0000313" key="2">
    <source>
        <dbReference type="EMBL" id="CAB4006888.1"/>
    </source>
</evidence>
<evidence type="ECO:0000313" key="3">
    <source>
        <dbReference type="Proteomes" id="UP001152795"/>
    </source>
</evidence>
<accession>A0A7D9EGM9</accession>
<evidence type="ECO:0000259" key="1">
    <source>
        <dbReference type="Pfam" id="PF04326"/>
    </source>
</evidence>
<feature type="domain" description="Schlafen AlbA-2" evidence="1">
    <location>
        <begin position="167"/>
        <end position="285"/>
    </location>
</feature>
<reference evidence="2" key="1">
    <citation type="submission" date="2020-04" db="EMBL/GenBank/DDBJ databases">
        <authorList>
            <person name="Alioto T."/>
            <person name="Alioto T."/>
            <person name="Gomez Garrido J."/>
        </authorList>
    </citation>
    <scope>NUCLEOTIDE SEQUENCE</scope>
    <source>
        <strain evidence="2">A484AB</strain>
    </source>
</reference>
<organism evidence="2 3">
    <name type="scientific">Paramuricea clavata</name>
    <name type="common">Red gorgonian</name>
    <name type="synonym">Violescent sea-whip</name>
    <dbReference type="NCBI Taxonomy" id="317549"/>
    <lineage>
        <taxon>Eukaryota</taxon>
        <taxon>Metazoa</taxon>
        <taxon>Cnidaria</taxon>
        <taxon>Anthozoa</taxon>
        <taxon>Octocorallia</taxon>
        <taxon>Malacalcyonacea</taxon>
        <taxon>Plexauridae</taxon>
        <taxon>Paramuricea</taxon>
    </lineage>
</organism>
<name>A0A7D9EGM9_PARCT</name>
<dbReference type="InterPro" id="IPR038461">
    <property type="entry name" value="Schlafen_AlbA_2_dom_sf"/>
</dbReference>
<dbReference type="Gene3D" id="3.30.950.30">
    <property type="entry name" value="Schlafen, AAA domain"/>
    <property type="match status" value="1"/>
</dbReference>